<dbReference type="Gene3D" id="3.30.750.24">
    <property type="entry name" value="STAS domain"/>
    <property type="match status" value="1"/>
</dbReference>
<feature type="domain" description="STAS" evidence="6">
    <location>
        <begin position="399"/>
        <end position="500"/>
    </location>
</feature>
<keyword evidence="4 5" id="KW-0472">Membrane</keyword>
<dbReference type="InterPro" id="IPR018045">
    <property type="entry name" value="S04_transporter_CS"/>
</dbReference>
<evidence type="ECO:0000313" key="7">
    <source>
        <dbReference type="EMBL" id="SFD84557.1"/>
    </source>
</evidence>
<dbReference type="CDD" id="cd07042">
    <property type="entry name" value="STAS_SulP_like_sulfate_transporter"/>
    <property type="match status" value="1"/>
</dbReference>
<reference evidence="7 8" key="1">
    <citation type="submission" date="2016-10" db="EMBL/GenBank/DDBJ databases">
        <authorList>
            <person name="de Groot N.N."/>
        </authorList>
    </citation>
    <scope>NUCLEOTIDE SEQUENCE [LARGE SCALE GENOMIC DNA]</scope>
    <source>
        <strain evidence="7 8">HL3</strain>
    </source>
</reference>
<evidence type="ECO:0000256" key="3">
    <source>
        <dbReference type="ARBA" id="ARBA00022989"/>
    </source>
</evidence>
<comment type="subcellular location">
    <subcellularLocation>
        <location evidence="1">Membrane</location>
        <topology evidence="1">Multi-pass membrane protein</topology>
    </subcellularLocation>
</comment>
<accession>A0A1I1VNG4</accession>
<dbReference type="PANTHER" id="PTHR43310:SF1">
    <property type="entry name" value="SULFATE TRANSPORTER YBAR-RELATED"/>
    <property type="match status" value="1"/>
</dbReference>
<feature type="transmembrane region" description="Helical" evidence="5">
    <location>
        <begin position="125"/>
        <end position="145"/>
    </location>
</feature>
<feature type="transmembrane region" description="Helical" evidence="5">
    <location>
        <begin position="20"/>
        <end position="45"/>
    </location>
</feature>
<dbReference type="Proteomes" id="UP000198611">
    <property type="component" value="Unassembled WGS sequence"/>
</dbReference>
<dbReference type="AlphaFoldDB" id="A0A1I1VNG4"/>
<proteinExistence type="predicted"/>
<dbReference type="InterPro" id="IPR036513">
    <property type="entry name" value="STAS_dom_sf"/>
</dbReference>
<dbReference type="Pfam" id="PF00916">
    <property type="entry name" value="Sulfate_transp"/>
    <property type="match status" value="1"/>
</dbReference>
<dbReference type="STRING" id="1123397.SAMN05660831_02420"/>
<dbReference type="RefSeq" id="WP_093429034.1">
    <property type="nucleotide sequence ID" value="NZ_FOMJ01000010.1"/>
</dbReference>
<evidence type="ECO:0000256" key="2">
    <source>
        <dbReference type="ARBA" id="ARBA00022692"/>
    </source>
</evidence>
<name>A0A1I1VNG4_9GAMM</name>
<feature type="transmembrane region" description="Helical" evidence="5">
    <location>
        <begin position="51"/>
        <end position="67"/>
    </location>
</feature>
<dbReference type="InterPro" id="IPR011547">
    <property type="entry name" value="SLC26A/SulP_dom"/>
</dbReference>
<evidence type="ECO:0000313" key="8">
    <source>
        <dbReference type="Proteomes" id="UP000198611"/>
    </source>
</evidence>
<feature type="transmembrane region" description="Helical" evidence="5">
    <location>
        <begin position="95"/>
        <end position="113"/>
    </location>
</feature>
<feature type="transmembrane region" description="Helical" evidence="5">
    <location>
        <begin position="269"/>
        <end position="292"/>
    </location>
</feature>
<feature type="transmembrane region" description="Helical" evidence="5">
    <location>
        <begin position="229"/>
        <end position="248"/>
    </location>
</feature>
<evidence type="ECO:0000256" key="4">
    <source>
        <dbReference type="ARBA" id="ARBA00023136"/>
    </source>
</evidence>
<feature type="transmembrane region" description="Helical" evidence="5">
    <location>
        <begin position="324"/>
        <end position="342"/>
    </location>
</feature>
<evidence type="ECO:0000259" key="6">
    <source>
        <dbReference type="PROSITE" id="PS50801"/>
    </source>
</evidence>
<keyword evidence="3 5" id="KW-1133">Transmembrane helix</keyword>
<dbReference type="EMBL" id="FOMJ01000010">
    <property type="protein sequence ID" value="SFD84557.1"/>
    <property type="molecule type" value="Genomic_DNA"/>
</dbReference>
<keyword evidence="8" id="KW-1185">Reference proteome</keyword>
<dbReference type="GO" id="GO:0016020">
    <property type="term" value="C:membrane"/>
    <property type="evidence" value="ECO:0007669"/>
    <property type="project" value="UniProtKB-SubCell"/>
</dbReference>
<keyword evidence="2 5" id="KW-0812">Transmembrane</keyword>
<dbReference type="SUPFAM" id="SSF52091">
    <property type="entry name" value="SpoIIaa-like"/>
    <property type="match status" value="1"/>
</dbReference>
<evidence type="ECO:0000256" key="5">
    <source>
        <dbReference type="SAM" id="Phobius"/>
    </source>
</evidence>
<feature type="transmembrane region" description="Helical" evidence="5">
    <location>
        <begin position="298"/>
        <end position="317"/>
    </location>
</feature>
<gene>
    <name evidence="7" type="ORF">SAMN05660831_02420</name>
</gene>
<dbReference type="PROSITE" id="PS50801">
    <property type="entry name" value="STAS"/>
    <property type="match status" value="1"/>
</dbReference>
<dbReference type="OrthoDB" id="9771198at2"/>
<feature type="transmembrane region" description="Helical" evidence="5">
    <location>
        <begin position="151"/>
        <end position="167"/>
    </location>
</feature>
<protein>
    <submittedName>
        <fullName evidence="7">Sulfate permease, SulP family</fullName>
    </submittedName>
</protein>
<dbReference type="GO" id="GO:0008271">
    <property type="term" value="F:secondary active sulfate transmembrane transporter activity"/>
    <property type="evidence" value="ECO:0007669"/>
    <property type="project" value="InterPro"/>
</dbReference>
<dbReference type="PANTHER" id="PTHR43310">
    <property type="entry name" value="SULFATE TRANSPORTER YBAR-RELATED"/>
    <property type="match status" value="1"/>
</dbReference>
<dbReference type="PROSITE" id="PS01130">
    <property type="entry name" value="SLC26A"/>
    <property type="match status" value="1"/>
</dbReference>
<feature type="transmembrane region" description="Helical" evidence="5">
    <location>
        <begin position="362"/>
        <end position="389"/>
    </location>
</feature>
<organism evidence="7 8">
    <name type="scientific">Thiohalospira halophila DSM 15071</name>
    <dbReference type="NCBI Taxonomy" id="1123397"/>
    <lineage>
        <taxon>Bacteria</taxon>
        <taxon>Pseudomonadati</taxon>
        <taxon>Pseudomonadota</taxon>
        <taxon>Gammaproteobacteria</taxon>
        <taxon>Thiohalospirales</taxon>
        <taxon>Thiohalospiraceae</taxon>
        <taxon>Thiohalospira</taxon>
    </lineage>
</organism>
<dbReference type="InterPro" id="IPR002645">
    <property type="entry name" value="STAS_dom"/>
</dbReference>
<dbReference type="InterPro" id="IPR052706">
    <property type="entry name" value="Membrane-Transporter-like"/>
</dbReference>
<evidence type="ECO:0000256" key="1">
    <source>
        <dbReference type="ARBA" id="ARBA00004141"/>
    </source>
</evidence>
<sequence length="500" mass="53772">MKQSLQAAWERQRGIWFFNVRGDLIAGAVVALALIPEAIAFSIIAGVDPSVGLYASFTMAVVIAIAGGRPGMISAATGAMALLVVDLVGDHGLQYLLAATLLTGVIQILFAWAKLARYMMFIPRTVMVGFVNSLAILIFLSQVPYLTDGNTTMWALVAVGLVLLYTLPHIPGYPRLLPAPLVIIVALTAVVWWQGLETLQVGDMGEMPSGLPVFLFPEIPWNLETLQIIFPYSLALAVVGLLESLLTASIVDDLTDTPSGKNTEAQGQGIANIVTGFFGGMASCAMIGQSVINIQSGGLGRLSTLAAGLFLLFFILVLGDLVAIIPMAALVAVMIMVSVATFDWSSLKTLHRLPRTDATVLVVTVATVVYTHDLSMGVIAGVILSAVFFARKMARAIEVGSELDAAERTRTYTVRGQLFFVAVDKFIDQFDYREPIHNVVLDLRHVALWDSSAVDAIDKVVGKFRRRGMEVEVLRPEGSSGELHDRLALHDKDVELGGGH</sequence>
<dbReference type="Pfam" id="PF01740">
    <property type="entry name" value="STAS"/>
    <property type="match status" value="1"/>
</dbReference>
<feature type="transmembrane region" description="Helical" evidence="5">
    <location>
        <begin position="176"/>
        <end position="195"/>
    </location>
</feature>